<dbReference type="AlphaFoldDB" id="A0A914RZU1"/>
<organism evidence="1 2">
    <name type="scientific">Parascaris equorum</name>
    <name type="common">Equine roundworm</name>
    <dbReference type="NCBI Taxonomy" id="6256"/>
    <lineage>
        <taxon>Eukaryota</taxon>
        <taxon>Metazoa</taxon>
        <taxon>Ecdysozoa</taxon>
        <taxon>Nematoda</taxon>
        <taxon>Chromadorea</taxon>
        <taxon>Rhabditida</taxon>
        <taxon>Spirurina</taxon>
        <taxon>Ascaridomorpha</taxon>
        <taxon>Ascaridoidea</taxon>
        <taxon>Ascarididae</taxon>
        <taxon>Parascaris</taxon>
    </lineage>
</organism>
<keyword evidence="1" id="KW-1185">Reference proteome</keyword>
<evidence type="ECO:0000313" key="1">
    <source>
        <dbReference type="Proteomes" id="UP000887564"/>
    </source>
</evidence>
<protein>
    <submittedName>
        <fullName evidence="2">Uncharacterized protein</fullName>
    </submittedName>
</protein>
<reference evidence="2" key="1">
    <citation type="submission" date="2022-11" db="UniProtKB">
        <authorList>
            <consortium name="WormBaseParasite"/>
        </authorList>
    </citation>
    <scope>IDENTIFICATION</scope>
</reference>
<sequence length="138" mass="16177">MFAPVLVISSRWESAEQQFIAPIDPPKTPNESPEAFRGTKSMSTYREVILPLRAYETFIVISILAHQGVQHAHRQQSEVEVTIKREYAPIDFIVNRPPNISDSVDYERFMTMLQRLERLPESYGYERSLLWLRDYDVM</sequence>
<dbReference type="Proteomes" id="UP000887564">
    <property type="component" value="Unplaced"/>
</dbReference>
<dbReference type="WBParaSite" id="PEQ_0001203001-mRNA-1">
    <property type="protein sequence ID" value="PEQ_0001203001-mRNA-1"/>
    <property type="gene ID" value="PEQ_0001203001"/>
</dbReference>
<name>A0A914RZU1_PAREQ</name>
<accession>A0A914RZU1</accession>
<proteinExistence type="predicted"/>
<evidence type="ECO:0000313" key="2">
    <source>
        <dbReference type="WBParaSite" id="PEQ_0001203001-mRNA-1"/>
    </source>
</evidence>